<dbReference type="Proteomes" id="UP000176050">
    <property type="component" value="Chromosome"/>
</dbReference>
<name>A0A1D8P415_9FLAO</name>
<feature type="chain" id="PRO_5009110717" description="GLPGLI family protein" evidence="1">
    <location>
        <begin position="19"/>
        <end position="271"/>
    </location>
</feature>
<dbReference type="KEGG" id="lul:LPB138_00945"/>
<accession>A0A1D8P415</accession>
<sequence>MKKILLLILILSFIKANSQNKFYDYIITQSNDTIYGTIQTEINNLILREKNKSDSSKVKYYRHLVKKSVSFKYNNDIFFYDETNDSDPIYENKIVKDTNFYYKAIGNFINKSLKLKDYIITFNKDTIYGKIINPIFGKPYLVDNLKTKYKIDIEKVKSYRIKNKIYFNFYHTKSKHKFLELLVDGNSKLFFDKNNKKSYGLAINGPMAGFTISGAFYIQKGNNFVKIKIIKFKKQMVELFSENKDLINKIKNEEYTYENLPLIIKFFNESK</sequence>
<feature type="signal peptide" evidence="1">
    <location>
        <begin position="1"/>
        <end position="18"/>
    </location>
</feature>
<organism evidence="2 3">
    <name type="scientific">Urechidicola croceus</name>
    <dbReference type="NCBI Taxonomy" id="1850246"/>
    <lineage>
        <taxon>Bacteria</taxon>
        <taxon>Pseudomonadati</taxon>
        <taxon>Bacteroidota</taxon>
        <taxon>Flavobacteriia</taxon>
        <taxon>Flavobacteriales</taxon>
        <taxon>Flavobacteriaceae</taxon>
        <taxon>Urechidicola</taxon>
    </lineage>
</organism>
<dbReference type="AlphaFoldDB" id="A0A1D8P415"/>
<evidence type="ECO:0000256" key="1">
    <source>
        <dbReference type="SAM" id="SignalP"/>
    </source>
</evidence>
<evidence type="ECO:0008006" key="4">
    <source>
        <dbReference type="Google" id="ProtNLM"/>
    </source>
</evidence>
<dbReference type="EMBL" id="CP017478">
    <property type="protein sequence ID" value="AOW19333.1"/>
    <property type="molecule type" value="Genomic_DNA"/>
</dbReference>
<gene>
    <name evidence="2" type="ORF">LPB138_00945</name>
</gene>
<proteinExistence type="predicted"/>
<reference evidence="2 3" key="1">
    <citation type="submission" date="2016-10" db="EMBL/GenBank/DDBJ databases">
        <title>Lutibacter sp. LPB0138, isolated from marine gastropod.</title>
        <authorList>
            <person name="Kim E."/>
            <person name="Yi H."/>
        </authorList>
    </citation>
    <scope>NUCLEOTIDE SEQUENCE [LARGE SCALE GENOMIC DNA]</scope>
    <source>
        <strain evidence="2 3">LPB0138</strain>
    </source>
</reference>
<keyword evidence="3" id="KW-1185">Reference proteome</keyword>
<keyword evidence="1" id="KW-0732">Signal</keyword>
<dbReference type="RefSeq" id="WP_070235463.1">
    <property type="nucleotide sequence ID" value="NZ_CP017478.1"/>
</dbReference>
<evidence type="ECO:0000313" key="3">
    <source>
        <dbReference type="Proteomes" id="UP000176050"/>
    </source>
</evidence>
<evidence type="ECO:0000313" key="2">
    <source>
        <dbReference type="EMBL" id="AOW19333.1"/>
    </source>
</evidence>
<protein>
    <recommendedName>
        <fullName evidence="4">GLPGLI family protein</fullName>
    </recommendedName>
</protein>
<dbReference type="OrthoDB" id="1337482at2"/>